<organism evidence="2 3">
    <name type="scientific">Microthyrium microscopicum</name>
    <dbReference type="NCBI Taxonomy" id="703497"/>
    <lineage>
        <taxon>Eukaryota</taxon>
        <taxon>Fungi</taxon>
        <taxon>Dikarya</taxon>
        <taxon>Ascomycota</taxon>
        <taxon>Pezizomycotina</taxon>
        <taxon>Dothideomycetes</taxon>
        <taxon>Dothideomycetes incertae sedis</taxon>
        <taxon>Microthyriales</taxon>
        <taxon>Microthyriaceae</taxon>
        <taxon>Microthyrium</taxon>
    </lineage>
</organism>
<sequence>MGCVFPKSGPTPKATTSTPSIRTVLSNKTSPRKVIPEKPTAQKINYPEIHCKTSPAKKPVPKPPSNPFFLRLKDFCIKPSNQHQLRSNFSPTQIKYDAESTRIIVHHRYPALVDAFLTHKREHGSAIEKDLYTEAWTWQQQISRLIAKRPLVFMNATDYTVLRDGSVIKKATEKWDRVGTMRERYNKHSKLSLEDYLSYDEIMLGSLIGGRGYNEGKRGREGTFEERGIIVGLVGARFERADRMDSLLILDEDLDQDGEEGKSVVMNEELVKSLQVFFGRVKRERSEDTVDEDAVDGGDTADGDFKGGWFDKVMYKARMRITVDMLLWEASSRAQKAKTSAYVHVAGFGLGVWAMHHNQMRWFLEVWGVAIGQEDLGPIGTVESAHILRDGEGPGKRTVDQKRIITLRSAKKGVDGIFSGRSPAKKLSGDKRKQLLVVSYAWDGDSFPGNEYWAGKLQASGDPAAACMSTIGELHSPIINPGFLDRIELEEDTNRQDSGGGTGLSQRSRAT</sequence>
<protein>
    <submittedName>
        <fullName evidence="2">Uncharacterized protein</fullName>
    </submittedName>
</protein>
<dbReference type="InterPro" id="IPR032063">
    <property type="entry name" value="MavL-like"/>
</dbReference>
<gene>
    <name evidence="2" type="ORF">BT63DRAFT_441762</name>
</gene>
<accession>A0A6A6U5G2</accession>
<dbReference type="EMBL" id="MU004238">
    <property type="protein sequence ID" value="KAF2666677.1"/>
    <property type="molecule type" value="Genomic_DNA"/>
</dbReference>
<proteinExistence type="predicted"/>
<reference evidence="2" key="1">
    <citation type="journal article" date="2020" name="Stud. Mycol.">
        <title>101 Dothideomycetes genomes: a test case for predicting lifestyles and emergence of pathogens.</title>
        <authorList>
            <person name="Haridas S."/>
            <person name="Albert R."/>
            <person name="Binder M."/>
            <person name="Bloem J."/>
            <person name="Labutti K."/>
            <person name="Salamov A."/>
            <person name="Andreopoulos B."/>
            <person name="Baker S."/>
            <person name="Barry K."/>
            <person name="Bills G."/>
            <person name="Bluhm B."/>
            <person name="Cannon C."/>
            <person name="Castanera R."/>
            <person name="Culley D."/>
            <person name="Daum C."/>
            <person name="Ezra D."/>
            <person name="Gonzalez J."/>
            <person name="Henrissat B."/>
            <person name="Kuo A."/>
            <person name="Liang C."/>
            <person name="Lipzen A."/>
            <person name="Lutzoni F."/>
            <person name="Magnuson J."/>
            <person name="Mondo S."/>
            <person name="Nolan M."/>
            <person name="Ohm R."/>
            <person name="Pangilinan J."/>
            <person name="Park H.-J."/>
            <person name="Ramirez L."/>
            <person name="Alfaro M."/>
            <person name="Sun H."/>
            <person name="Tritt A."/>
            <person name="Yoshinaga Y."/>
            <person name="Zwiers L.-H."/>
            <person name="Turgeon B."/>
            <person name="Goodwin S."/>
            <person name="Spatafora J."/>
            <person name="Crous P."/>
            <person name="Grigoriev I."/>
        </authorList>
    </citation>
    <scope>NUCLEOTIDE SEQUENCE</scope>
    <source>
        <strain evidence="2">CBS 115976</strain>
    </source>
</reference>
<evidence type="ECO:0000313" key="3">
    <source>
        <dbReference type="Proteomes" id="UP000799302"/>
    </source>
</evidence>
<feature type="region of interest" description="Disordered" evidence="1">
    <location>
        <begin position="489"/>
        <end position="511"/>
    </location>
</feature>
<dbReference type="Proteomes" id="UP000799302">
    <property type="component" value="Unassembled WGS sequence"/>
</dbReference>
<feature type="region of interest" description="Disordered" evidence="1">
    <location>
        <begin position="1"/>
        <end position="41"/>
    </location>
</feature>
<evidence type="ECO:0000313" key="2">
    <source>
        <dbReference type="EMBL" id="KAF2666677.1"/>
    </source>
</evidence>
<dbReference type="AlphaFoldDB" id="A0A6A6U5G2"/>
<keyword evidence="3" id="KW-1185">Reference proteome</keyword>
<dbReference type="Pfam" id="PF16062">
    <property type="entry name" value="MavL-like"/>
    <property type="match status" value="1"/>
</dbReference>
<feature type="compositionally biased region" description="Polar residues" evidence="1">
    <location>
        <begin position="13"/>
        <end position="29"/>
    </location>
</feature>
<dbReference type="OrthoDB" id="6357136at2759"/>
<name>A0A6A6U5G2_9PEZI</name>
<evidence type="ECO:0000256" key="1">
    <source>
        <dbReference type="SAM" id="MobiDB-lite"/>
    </source>
</evidence>